<sequence>MHLYYFPLLFFIFFIILNSIEAPNTKSKKAKTSQDGNSNVQGEKYDFNQLNWFIEKSYRLISFVLNNKIDKEIEYSIRFSIFQFQEKFDYFMKIIAKKGKILPIYLDRIIYTPEYLKNIAKIMATFETNKPFNLENFIKTINFHKEGIKENGVISMKKLPPFMVLDKVSICLVIYL</sequence>
<dbReference type="EMBL" id="CAVMJV010000029">
    <property type="protein sequence ID" value="CAK5075897.1"/>
    <property type="molecule type" value="Genomic_DNA"/>
</dbReference>
<organism evidence="1 2">
    <name type="scientific">Meloidogyne enterolobii</name>
    <name type="common">Root-knot nematode worm</name>
    <name type="synonym">Meloidogyne mayaguensis</name>
    <dbReference type="NCBI Taxonomy" id="390850"/>
    <lineage>
        <taxon>Eukaryota</taxon>
        <taxon>Metazoa</taxon>
        <taxon>Ecdysozoa</taxon>
        <taxon>Nematoda</taxon>
        <taxon>Chromadorea</taxon>
        <taxon>Rhabditida</taxon>
        <taxon>Tylenchina</taxon>
        <taxon>Tylenchomorpha</taxon>
        <taxon>Tylenchoidea</taxon>
        <taxon>Meloidogynidae</taxon>
        <taxon>Meloidogyninae</taxon>
        <taxon>Meloidogyne</taxon>
    </lineage>
</organism>
<dbReference type="Proteomes" id="UP001497535">
    <property type="component" value="Unassembled WGS sequence"/>
</dbReference>
<gene>
    <name evidence="1" type="ORF">MENTE1834_LOCUS22726</name>
</gene>
<name>A0ACB0ZA60_MELEN</name>
<evidence type="ECO:0000313" key="1">
    <source>
        <dbReference type="EMBL" id="CAK5075897.1"/>
    </source>
</evidence>
<accession>A0ACB0ZA60</accession>
<proteinExistence type="predicted"/>
<reference evidence="1" key="1">
    <citation type="submission" date="2023-11" db="EMBL/GenBank/DDBJ databases">
        <authorList>
            <person name="Poullet M."/>
        </authorList>
    </citation>
    <scope>NUCLEOTIDE SEQUENCE</scope>
    <source>
        <strain evidence="1">E1834</strain>
    </source>
</reference>
<comment type="caution">
    <text evidence="1">The sequence shown here is derived from an EMBL/GenBank/DDBJ whole genome shotgun (WGS) entry which is preliminary data.</text>
</comment>
<keyword evidence="2" id="KW-1185">Reference proteome</keyword>
<evidence type="ECO:0000313" key="2">
    <source>
        <dbReference type="Proteomes" id="UP001497535"/>
    </source>
</evidence>
<protein>
    <submittedName>
        <fullName evidence="1">Uncharacterized protein</fullName>
    </submittedName>
</protein>